<feature type="modified residue" description="4-aspartylphosphate" evidence="2">
    <location>
        <position position="314"/>
    </location>
</feature>
<dbReference type="PANTHER" id="PTHR44591">
    <property type="entry name" value="STRESS RESPONSE REGULATOR PROTEIN 1"/>
    <property type="match status" value="1"/>
</dbReference>
<dbReference type="SMART" id="SM00448">
    <property type="entry name" value="REC"/>
    <property type="match status" value="1"/>
</dbReference>
<evidence type="ECO:0000259" key="3">
    <source>
        <dbReference type="PROSITE" id="PS50110"/>
    </source>
</evidence>
<dbReference type="Pfam" id="PF00072">
    <property type="entry name" value="Response_reg"/>
    <property type="match status" value="1"/>
</dbReference>
<evidence type="ECO:0000313" key="4">
    <source>
        <dbReference type="EMBL" id="MBE9029979.1"/>
    </source>
</evidence>
<dbReference type="AlphaFoldDB" id="A0A928VQ03"/>
<dbReference type="Pfam" id="PF14332">
    <property type="entry name" value="DUF4388"/>
    <property type="match status" value="1"/>
</dbReference>
<keyword evidence="1 2" id="KW-0597">Phosphoprotein</keyword>
<sequence>MNPEMTKLTHDLMALSQQRATGELVVRYKNEAVPAWKLYFYMGRLVYATGGSHSVRRWYRAMKQHCPELLNSGWLNDSAATEQPWEVDLLNQMVAQNLITTAQAKLITQSIVQEVMFALIEERFLTSQWKPNVKIAQHSAFLSVEQVITDAQKMRDGWRGSGLGYLQDWMVQFSPDLAPILKSPPNLASQVSQATFQSMIRLLQGKLTLWDVSLHMRRPLADVMRVLMPFIRQGVIELQNIPDVPAPCAVPMASDPLLSSQPKSLIACIDDSPAIGQIMESILTPQGYEVLSILNPLQGISILLERKPDLIFLDLVMPNTNGYELCTFLRKTTSFQETPIIILTGNDGVIDRVRAKLTGASEFLGKPPEPQKVLQTVQKHLGGEVSETATDSGYAVI</sequence>
<dbReference type="InterPro" id="IPR025497">
    <property type="entry name" value="PatA-like_N"/>
</dbReference>
<dbReference type="PANTHER" id="PTHR44591:SF23">
    <property type="entry name" value="CHEY SUBFAMILY"/>
    <property type="match status" value="1"/>
</dbReference>
<name>A0A928VQ03_9CYAN</name>
<dbReference type="Proteomes" id="UP000625316">
    <property type="component" value="Unassembled WGS sequence"/>
</dbReference>
<dbReference type="InterPro" id="IPR001789">
    <property type="entry name" value="Sig_transdc_resp-reg_receiver"/>
</dbReference>
<evidence type="ECO:0000256" key="2">
    <source>
        <dbReference type="PROSITE-ProRule" id="PRU00169"/>
    </source>
</evidence>
<dbReference type="InterPro" id="IPR024186">
    <property type="entry name" value="Sig_transdc_resp-reg_PatA"/>
</dbReference>
<accession>A0A928VQ03</accession>
<protein>
    <submittedName>
        <fullName evidence="4">Response regulator</fullName>
    </submittedName>
</protein>
<evidence type="ECO:0000313" key="5">
    <source>
        <dbReference type="Proteomes" id="UP000625316"/>
    </source>
</evidence>
<dbReference type="GO" id="GO:0000160">
    <property type="term" value="P:phosphorelay signal transduction system"/>
    <property type="evidence" value="ECO:0007669"/>
    <property type="project" value="InterPro"/>
</dbReference>
<dbReference type="PROSITE" id="PS50110">
    <property type="entry name" value="RESPONSE_REGULATORY"/>
    <property type="match status" value="1"/>
</dbReference>
<dbReference type="RefSeq" id="WP_264324806.1">
    <property type="nucleotide sequence ID" value="NZ_JADEXQ010000026.1"/>
</dbReference>
<proteinExistence type="predicted"/>
<gene>
    <name evidence="4" type="ORF">IQ266_09595</name>
</gene>
<evidence type="ECO:0000256" key="1">
    <source>
        <dbReference type="ARBA" id="ARBA00022553"/>
    </source>
</evidence>
<feature type="domain" description="Response regulatory" evidence="3">
    <location>
        <begin position="265"/>
        <end position="381"/>
    </location>
</feature>
<keyword evidence="5" id="KW-1185">Reference proteome</keyword>
<dbReference type="InterPro" id="IPR050595">
    <property type="entry name" value="Bact_response_regulator"/>
</dbReference>
<dbReference type="SUPFAM" id="SSF52172">
    <property type="entry name" value="CheY-like"/>
    <property type="match status" value="1"/>
</dbReference>
<dbReference type="InterPro" id="IPR011006">
    <property type="entry name" value="CheY-like_superfamily"/>
</dbReference>
<comment type="caution">
    <text evidence="4">The sequence shown here is derived from an EMBL/GenBank/DDBJ whole genome shotgun (WGS) entry which is preliminary data.</text>
</comment>
<dbReference type="EMBL" id="JADEXQ010000026">
    <property type="protein sequence ID" value="MBE9029979.1"/>
    <property type="molecule type" value="Genomic_DNA"/>
</dbReference>
<organism evidence="4 5">
    <name type="scientific">Romeriopsis navalis LEGE 11480</name>
    <dbReference type="NCBI Taxonomy" id="2777977"/>
    <lineage>
        <taxon>Bacteria</taxon>
        <taxon>Bacillati</taxon>
        <taxon>Cyanobacteriota</taxon>
        <taxon>Cyanophyceae</taxon>
        <taxon>Leptolyngbyales</taxon>
        <taxon>Leptolyngbyaceae</taxon>
        <taxon>Romeriopsis</taxon>
        <taxon>Romeriopsis navalis</taxon>
    </lineage>
</organism>
<dbReference type="Gene3D" id="3.40.50.2300">
    <property type="match status" value="1"/>
</dbReference>
<reference evidence="4" key="1">
    <citation type="submission" date="2020-10" db="EMBL/GenBank/DDBJ databases">
        <authorList>
            <person name="Castelo-Branco R."/>
            <person name="Eusebio N."/>
            <person name="Adriana R."/>
            <person name="Vieira A."/>
            <person name="Brugerolle De Fraissinette N."/>
            <person name="Rezende De Castro R."/>
            <person name="Schneider M.P."/>
            <person name="Vasconcelos V."/>
            <person name="Leao P.N."/>
        </authorList>
    </citation>
    <scope>NUCLEOTIDE SEQUENCE</scope>
    <source>
        <strain evidence="4">LEGE 11480</strain>
    </source>
</reference>
<dbReference type="PIRSF" id="PIRSF005897">
    <property type="entry name" value="RR_PatA"/>
    <property type="match status" value="1"/>
</dbReference>